<dbReference type="VEuPathDB" id="FungiDB:I302_08248"/>
<gene>
    <name evidence="2" type="ORF">I302_08248</name>
    <name evidence="3" type="ORF">I302_109103</name>
</gene>
<evidence type="ECO:0000256" key="1">
    <source>
        <dbReference type="SAM" id="MobiDB-lite"/>
    </source>
</evidence>
<reference evidence="2" key="1">
    <citation type="submission" date="2013-07" db="EMBL/GenBank/DDBJ databases">
        <title>The Genome Sequence of Cryptococcus bestiolae CBS10118.</title>
        <authorList>
            <consortium name="The Broad Institute Genome Sequencing Platform"/>
            <person name="Cuomo C."/>
            <person name="Litvintseva A."/>
            <person name="Chen Y."/>
            <person name="Heitman J."/>
            <person name="Sun S."/>
            <person name="Springer D."/>
            <person name="Dromer F."/>
            <person name="Young S.K."/>
            <person name="Zeng Q."/>
            <person name="Gargeya S."/>
            <person name="Fitzgerald M."/>
            <person name="Abouelleil A."/>
            <person name="Alvarado L."/>
            <person name="Berlin A.M."/>
            <person name="Chapman S.B."/>
            <person name="Dewar J."/>
            <person name="Goldberg J."/>
            <person name="Griggs A."/>
            <person name="Gujja S."/>
            <person name="Hansen M."/>
            <person name="Howarth C."/>
            <person name="Imamovic A."/>
            <person name="Larimer J."/>
            <person name="McCowan C."/>
            <person name="Murphy C."/>
            <person name="Pearson M."/>
            <person name="Priest M."/>
            <person name="Roberts A."/>
            <person name="Saif S."/>
            <person name="Shea T."/>
            <person name="Sykes S."/>
            <person name="Wortman J."/>
            <person name="Nusbaum C."/>
            <person name="Birren B."/>
        </authorList>
    </citation>
    <scope>NUCLEOTIDE SEQUENCE [LARGE SCALE GENOMIC DNA]</scope>
    <source>
        <strain evidence="2">CBS 10118</strain>
    </source>
</reference>
<dbReference type="KEGG" id="kbi:30212647"/>
<feature type="region of interest" description="Disordered" evidence="1">
    <location>
        <begin position="340"/>
        <end position="387"/>
    </location>
</feature>
<feature type="compositionally biased region" description="Polar residues" evidence="1">
    <location>
        <begin position="349"/>
        <end position="358"/>
    </location>
</feature>
<evidence type="ECO:0000313" key="3">
    <source>
        <dbReference type="EMBL" id="WVW87047.1"/>
    </source>
</evidence>
<name>A0A1B9FV13_9TREE</name>
<dbReference type="GeneID" id="30212647"/>
<accession>A0A1B9FV13</accession>
<feature type="region of interest" description="Disordered" evidence="1">
    <location>
        <begin position="54"/>
        <end position="185"/>
    </location>
</feature>
<feature type="compositionally biased region" description="Basic and acidic residues" evidence="1">
    <location>
        <begin position="117"/>
        <end position="127"/>
    </location>
</feature>
<feature type="compositionally biased region" description="Low complexity" evidence="1">
    <location>
        <begin position="160"/>
        <end position="174"/>
    </location>
</feature>
<dbReference type="RefSeq" id="XP_019043668.1">
    <property type="nucleotide sequence ID" value="XM_019194832.1"/>
</dbReference>
<keyword evidence="4" id="KW-1185">Reference proteome</keyword>
<feature type="compositionally biased region" description="Basic and acidic residues" evidence="1">
    <location>
        <begin position="54"/>
        <end position="80"/>
    </location>
</feature>
<dbReference type="EMBL" id="KI894025">
    <property type="protein sequence ID" value="OCF22598.1"/>
    <property type="molecule type" value="Genomic_DNA"/>
</dbReference>
<dbReference type="AlphaFoldDB" id="A0A1B9FV13"/>
<feature type="compositionally biased region" description="Acidic residues" evidence="1">
    <location>
        <begin position="362"/>
        <end position="375"/>
    </location>
</feature>
<sequence length="387" mass="42655">MSPLTTTTSPSLKLDSQDFKSNTRTGDPPSPPSMQESVQMLTREDVAVKLMDGLGKEKRGDDSEVWRDQEKAVNGRGDERVNEEEAQEEDHVDGLLSPVGEISMIEHQDDIIPGSTARHDTTSQREDLTEEGQEVSSTPLISDDKSDYPSSIPVPNDNAPTSPSTPSLLPKSTSPKPPHRYPIANRRLKGWISSLNHPRAVSSLSNQDITLTPPRSSSTSDLPRGRISSVHVHQQPSIPGGRRISGAMQYAFQSQSQSRGPPGQVDDESQVIDGDGDQGGNDEREEDTEEVIGLAQEQLSPEEEARIRYEVGLSQDQDEIWMEYVRNQLSSLFPDFFGADPSQLGAQMGESSFQGPQHDQSEVNDEYDAGLEEIEVERRGSPLYEHP</sequence>
<protein>
    <submittedName>
        <fullName evidence="2">Uncharacterized protein</fullName>
    </submittedName>
</protein>
<dbReference type="OrthoDB" id="2565232at2759"/>
<feature type="region of interest" description="Disordered" evidence="1">
    <location>
        <begin position="1"/>
        <end position="39"/>
    </location>
</feature>
<feature type="compositionally biased region" description="Acidic residues" evidence="1">
    <location>
        <begin position="81"/>
        <end position="91"/>
    </location>
</feature>
<dbReference type="Proteomes" id="UP000092730">
    <property type="component" value="Chromosome 8"/>
</dbReference>
<reference evidence="3" key="4">
    <citation type="submission" date="2024-02" db="EMBL/GenBank/DDBJ databases">
        <title>Comparative genomics of Cryptococcus and Kwoniella reveals pathogenesis evolution and contrasting modes of karyotype evolution via chromosome fusion or intercentromeric recombination.</title>
        <authorList>
            <person name="Coelho M.A."/>
            <person name="David-Palma M."/>
            <person name="Shea T."/>
            <person name="Bowers K."/>
            <person name="McGinley-Smith S."/>
            <person name="Mohammad A.W."/>
            <person name="Gnirke A."/>
            <person name="Yurkov A.M."/>
            <person name="Nowrousian M."/>
            <person name="Sun S."/>
            <person name="Cuomo C.A."/>
            <person name="Heitman J."/>
        </authorList>
    </citation>
    <scope>NUCLEOTIDE SEQUENCE</scope>
    <source>
        <strain evidence="3">CBS 10118</strain>
    </source>
</reference>
<feature type="compositionally biased region" description="Basic and acidic residues" evidence="1">
    <location>
        <begin position="376"/>
        <end position="387"/>
    </location>
</feature>
<evidence type="ECO:0000313" key="4">
    <source>
        <dbReference type="Proteomes" id="UP000092730"/>
    </source>
</evidence>
<feature type="compositionally biased region" description="Polar residues" evidence="1">
    <location>
        <begin position="202"/>
        <end position="221"/>
    </location>
</feature>
<evidence type="ECO:0000313" key="2">
    <source>
        <dbReference type="EMBL" id="OCF22598.1"/>
    </source>
</evidence>
<organism evidence="2">
    <name type="scientific">Kwoniella bestiolae CBS 10118</name>
    <dbReference type="NCBI Taxonomy" id="1296100"/>
    <lineage>
        <taxon>Eukaryota</taxon>
        <taxon>Fungi</taxon>
        <taxon>Dikarya</taxon>
        <taxon>Basidiomycota</taxon>
        <taxon>Agaricomycotina</taxon>
        <taxon>Tremellomycetes</taxon>
        <taxon>Tremellales</taxon>
        <taxon>Cryptococcaceae</taxon>
        <taxon>Kwoniella</taxon>
    </lineage>
</organism>
<reference evidence="3" key="2">
    <citation type="submission" date="2013-07" db="EMBL/GenBank/DDBJ databases">
        <authorList>
            <consortium name="The Broad Institute Genome Sequencing Platform"/>
            <person name="Cuomo C."/>
            <person name="Litvintseva A."/>
            <person name="Chen Y."/>
            <person name="Heitman J."/>
            <person name="Sun S."/>
            <person name="Springer D."/>
            <person name="Dromer F."/>
            <person name="Young S.K."/>
            <person name="Zeng Q."/>
            <person name="Gargeya S."/>
            <person name="Fitzgerald M."/>
            <person name="Abouelleil A."/>
            <person name="Alvarado L."/>
            <person name="Berlin A.M."/>
            <person name="Chapman S.B."/>
            <person name="Dewar J."/>
            <person name="Goldberg J."/>
            <person name="Griggs A."/>
            <person name="Gujja S."/>
            <person name="Hansen M."/>
            <person name="Howarth C."/>
            <person name="Imamovic A."/>
            <person name="Larimer J."/>
            <person name="McCowan C."/>
            <person name="Murphy C."/>
            <person name="Pearson M."/>
            <person name="Priest M."/>
            <person name="Roberts A."/>
            <person name="Saif S."/>
            <person name="Shea T."/>
            <person name="Sykes S."/>
            <person name="Wortman J."/>
            <person name="Nusbaum C."/>
            <person name="Birren B."/>
        </authorList>
    </citation>
    <scope>NUCLEOTIDE SEQUENCE</scope>
    <source>
        <strain evidence="3">CBS 10118</strain>
    </source>
</reference>
<feature type="compositionally biased region" description="Low complexity" evidence="1">
    <location>
        <begin position="1"/>
        <end position="12"/>
    </location>
</feature>
<feature type="region of interest" description="Disordered" evidence="1">
    <location>
        <begin position="199"/>
        <end position="300"/>
    </location>
</feature>
<dbReference type="EMBL" id="CP144548">
    <property type="protein sequence ID" value="WVW87047.1"/>
    <property type="molecule type" value="Genomic_DNA"/>
</dbReference>
<feature type="compositionally biased region" description="Acidic residues" evidence="1">
    <location>
        <begin position="265"/>
        <end position="276"/>
    </location>
</feature>
<reference evidence="2" key="3">
    <citation type="submission" date="2014-01" db="EMBL/GenBank/DDBJ databases">
        <title>Evolution of pathogenesis and genome organization in the Tremellales.</title>
        <authorList>
            <person name="Cuomo C."/>
            <person name="Litvintseva A."/>
            <person name="Heitman J."/>
            <person name="Chen Y."/>
            <person name="Sun S."/>
            <person name="Springer D."/>
            <person name="Dromer F."/>
            <person name="Young S."/>
            <person name="Zeng Q."/>
            <person name="Chapman S."/>
            <person name="Gujja S."/>
            <person name="Saif S."/>
            <person name="Birren B."/>
        </authorList>
    </citation>
    <scope>NUCLEOTIDE SEQUENCE</scope>
    <source>
        <strain evidence="2">CBS 10118</strain>
    </source>
</reference>
<proteinExistence type="predicted"/>